<dbReference type="Proteomes" id="UP001164693">
    <property type="component" value="Chromosome"/>
</dbReference>
<evidence type="ECO:0000259" key="2">
    <source>
        <dbReference type="Pfam" id="PF00582"/>
    </source>
</evidence>
<dbReference type="PRINTS" id="PR01438">
    <property type="entry name" value="UNVRSLSTRESS"/>
</dbReference>
<feature type="domain" description="UspA" evidence="2">
    <location>
        <begin position="6"/>
        <end position="146"/>
    </location>
</feature>
<dbReference type="PANTHER" id="PTHR46268:SF6">
    <property type="entry name" value="UNIVERSAL STRESS PROTEIN UP12"/>
    <property type="match status" value="1"/>
</dbReference>
<dbReference type="CDD" id="cd23659">
    <property type="entry name" value="USP_At3g01520-like"/>
    <property type="match status" value="1"/>
</dbReference>
<dbReference type="InterPro" id="IPR014729">
    <property type="entry name" value="Rossmann-like_a/b/a_fold"/>
</dbReference>
<evidence type="ECO:0000313" key="4">
    <source>
        <dbReference type="Proteomes" id="UP001164693"/>
    </source>
</evidence>
<dbReference type="SUPFAM" id="SSF52402">
    <property type="entry name" value="Adenine nucleotide alpha hydrolases-like"/>
    <property type="match status" value="2"/>
</dbReference>
<name>A0ABY7K360_9ACTN</name>
<comment type="similarity">
    <text evidence="1">Belongs to the universal stress protein A family.</text>
</comment>
<dbReference type="RefSeq" id="WP_269445479.1">
    <property type="nucleotide sequence ID" value="NZ_CP097463.1"/>
</dbReference>
<dbReference type="Pfam" id="PF00582">
    <property type="entry name" value="Usp"/>
    <property type="match status" value="2"/>
</dbReference>
<dbReference type="InterPro" id="IPR006015">
    <property type="entry name" value="Universal_stress_UspA"/>
</dbReference>
<dbReference type="Gene3D" id="3.40.50.620">
    <property type="entry name" value="HUPs"/>
    <property type="match status" value="2"/>
</dbReference>
<feature type="domain" description="UspA" evidence="2">
    <location>
        <begin position="158"/>
        <end position="289"/>
    </location>
</feature>
<dbReference type="InterPro" id="IPR006016">
    <property type="entry name" value="UspA"/>
</dbReference>
<dbReference type="EMBL" id="CP097463">
    <property type="protein sequence ID" value="WAX58938.1"/>
    <property type="molecule type" value="Genomic_DNA"/>
</dbReference>
<proteinExistence type="inferred from homology"/>
<gene>
    <name evidence="3" type="ORF">M6B22_09295</name>
</gene>
<dbReference type="PANTHER" id="PTHR46268">
    <property type="entry name" value="STRESS RESPONSE PROTEIN NHAX"/>
    <property type="match status" value="1"/>
</dbReference>
<evidence type="ECO:0000256" key="1">
    <source>
        <dbReference type="ARBA" id="ARBA00008791"/>
    </source>
</evidence>
<organism evidence="3 4">
    <name type="scientific">Jatrophihabitans cynanchi</name>
    <dbReference type="NCBI Taxonomy" id="2944128"/>
    <lineage>
        <taxon>Bacteria</taxon>
        <taxon>Bacillati</taxon>
        <taxon>Actinomycetota</taxon>
        <taxon>Actinomycetes</taxon>
        <taxon>Jatrophihabitantales</taxon>
        <taxon>Jatrophihabitantaceae</taxon>
        <taxon>Jatrophihabitans</taxon>
    </lineage>
</organism>
<keyword evidence="4" id="KW-1185">Reference proteome</keyword>
<sequence length="293" mass="30535">MSVNTGRIVVGIDASEGSELALNWALDEALARDAAVHLICCHTRPLLLGWEGANVADLQELASAARRTASDALVSALDRARGTAPTVPVTGETVEGRPAVVLAERSAGAQLIVLGSRRLKAVGSVLLGSVGTAVTARAQCPVVVVRGPAGMLAERPAVVVGIDGTDAADPALAYGFEHASRHDVPLRALMCWRPDPLATMQWRPEAPVPERAQAWVTATLQRWQRRYPSVTAAGIVIRDQAAAGLVEQSAAEHLLVVGSRSRNALAGTLLGSVAQGVLHHATCPVAVVPVWVG</sequence>
<reference evidence="3" key="1">
    <citation type="submission" date="2022-05" db="EMBL/GenBank/DDBJ databases">
        <title>Jatrophihabitans sp. SB3-54 whole genome sequence.</title>
        <authorList>
            <person name="Suh M.K."/>
            <person name="Eom M.K."/>
            <person name="Kim J.S."/>
            <person name="Kim H.S."/>
            <person name="Do H.E."/>
            <person name="Shin Y.K."/>
            <person name="Lee J.-S."/>
        </authorList>
    </citation>
    <scope>NUCLEOTIDE SEQUENCE</scope>
    <source>
        <strain evidence="3">SB3-54</strain>
    </source>
</reference>
<accession>A0ABY7K360</accession>
<protein>
    <submittedName>
        <fullName evidence="3">Universal stress protein</fullName>
    </submittedName>
</protein>
<evidence type="ECO:0000313" key="3">
    <source>
        <dbReference type="EMBL" id="WAX58938.1"/>
    </source>
</evidence>